<dbReference type="Proteomes" id="UP000007435">
    <property type="component" value="Chromosome"/>
</dbReference>
<evidence type="ECO:0000259" key="18">
    <source>
        <dbReference type="Pfam" id="PF10531"/>
    </source>
</evidence>
<dbReference type="GO" id="GO:0015159">
    <property type="term" value="F:polysaccharide transmembrane transporter activity"/>
    <property type="evidence" value="ECO:0007669"/>
    <property type="project" value="InterPro"/>
</dbReference>
<feature type="domain" description="Soluble ligand binding" evidence="18">
    <location>
        <begin position="407"/>
        <end position="451"/>
    </location>
</feature>
<organism evidence="20 21">
    <name type="scientific">Leadbetterella byssophila (strain DSM 17132 / JCM 16389 / KACC 11308 / NBRC 106382 / 4M15)</name>
    <dbReference type="NCBI Taxonomy" id="649349"/>
    <lineage>
        <taxon>Bacteria</taxon>
        <taxon>Pseudomonadati</taxon>
        <taxon>Bacteroidota</taxon>
        <taxon>Cytophagia</taxon>
        <taxon>Cytophagales</taxon>
        <taxon>Leadbetterellaceae</taxon>
        <taxon>Leadbetterella</taxon>
    </lineage>
</organism>
<dbReference type="PANTHER" id="PTHR33619:SF3">
    <property type="entry name" value="POLYSACCHARIDE EXPORT PROTEIN GFCE-RELATED"/>
    <property type="match status" value="1"/>
</dbReference>
<evidence type="ECO:0000256" key="12">
    <source>
        <dbReference type="ARBA" id="ARBA00023139"/>
    </source>
</evidence>
<dbReference type="AlphaFoldDB" id="E4RS35"/>
<dbReference type="Pfam" id="PF02563">
    <property type="entry name" value="Poly_export"/>
    <property type="match status" value="1"/>
</dbReference>
<evidence type="ECO:0000256" key="2">
    <source>
        <dbReference type="ARBA" id="ARBA00009450"/>
    </source>
</evidence>
<evidence type="ECO:0000256" key="1">
    <source>
        <dbReference type="ARBA" id="ARBA00004571"/>
    </source>
</evidence>
<dbReference type="GO" id="GO:0009279">
    <property type="term" value="C:cell outer membrane"/>
    <property type="evidence" value="ECO:0007669"/>
    <property type="project" value="UniProtKB-SubCell"/>
</dbReference>
<evidence type="ECO:0000313" key="21">
    <source>
        <dbReference type="Proteomes" id="UP000007435"/>
    </source>
</evidence>
<evidence type="ECO:0000256" key="5">
    <source>
        <dbReference type="ARBA" id="ARBA00022597"/>
    </source>
</evidence>
<dbReference type="GO" id="GO:0046930">
    <property type="term" value="C:pore complex"/>
    <property type="evidence" value="ECO:0007669"/>
    <property type="project" value="UniProtKB-KW"/>
</dbReference>
<feature type="domain" description="Polysaccharide export protein N-terminal" evidence="17">
    <location>
        <begin position="155"/>
        <end position="220"/>
    </location>
</feature>
<evidence type="ECO:0000256" key="16">
    <source>
        <dbReference type="SAM" id="Phobius"/>
    </source>
</evidence>
<keyword evidence="3" id="KW-0813">Transport</keyword>
<keyword evidence="5" id="KW-0762">Sugar transport</keyword>
<dbReference type="eggNOG" id="COG1596">
    <property type="taxonomic scope" value="Bacteria"/>
</dbReference>
<dbReference type="GO" id="GO:0006811">
    <property type="term" value="P:monoatomic ion transport"/>
    <property type="evidence" value="ECO:0007669"/>
    <property type="project" value="UniProtKB-KW"/>
</dbReference>
<dbReference type="Gene3D" id="3.10.560.10">
    <property type="entry name" value="Outer membrane lipoprotein wza domain like"/>
    <property type="match status" value="6"/>
</dbReference>
<dbReference type="InterPro" id="IPR003715">
    <property type="entry name" value="Poly_export_N"/>
</dbReference>
<keyword evidence="6 16" id="KW-0812">Transmembrane</keyword>
<keyword evidence="13" id="KW-0998">Cell outer membrane</keyword>
<evidence type="ECO:0000259" key="19">
    <source>
        <dbReference type="Pfam" id="PF22461"/>
    </source>
</evidence>
<reference key="1">
    <citation type="submission" date="2010-11" db="EMBL/GenBank/DDBJ databases">
        <title>The complete genome of Leadbetterella byssophila DSM 17132.</title>
        <authorList>
            <consortium name="US DOE Joint Genome Institute (JGI-PGF)"/>
            <person name="Lucas S."/>
            <person name="Copeland A."/>
            <person name="Lapidus A."/>
            <person name="Glavina del Rio T."/>
            <person name="Dalin E."/>
            <person name="Tice H."/>
            <person name="Bruce D."/>
            <person name="Goodwin L."/>
            <person name="Pitluck S."/>
            <person name="Kyrpides N."/>
            <person name="Mavromatis K."/>
            <person name="Ivanova N."/>
            <person name="Teshima H."/>
            <person name="Brettin T."/>
            <person name="Detter J.C."/>
            <person name="Han C."/>
            <person name="Tapia R."/>
            <person name="Land M."/>
            <person name="Hauser L."/>
            <person name="Markowitz V."/>
            <person name="Cheng J.-F."/>
            <person name="Hugenholtz P."/>
            <person name="Woyke T."/>
            <person name="Wu D."/>
            <person name="Tindall B."/>
            <person name="Pomrenke H.G."/>
            <person name="Brambilla E."/>
            <person name="Klenk H.-P."/>
            <person name="Eisen J.A."/>
        </authorList>
    </citation>
    <scope>NUCLEOTIDE SEQUENCE [LARGE SCALE GENOMIC DNA]</scope>
    <source>
        <strain>DSM 17132</strain>
    </source>
</reference>
<feature type="domain" description="Soluble ligand binding" evidence="18">
    <location>
        <begin position="517"/>
        <end position="549"/>
    </location>
</feature>
<dbReference type="Pfam" id="PF22461">
    <property type="entry name" value="SLBB_2"/>
    <property type="match status" value="1"/>
</dbReference>
<keyword evidence="4" id="KW-1134">Transmembrane beta strand</keyword>
<name>E4RS35_LEAB4</name>
<evidence type="ECO:0000256" key="7">
    <source>
        <dbReference type="ARBA" id="ARBA00022729"/>
    </source>
</evidence>
<feature type="region of interest" description="Disordered" evidence="15">
    <location>
        <begin position="58"/>
        <end position="88"/>
    </location>
</feature>
<proteinExistence type="inferred from homology"/>
<keyword evidence="9" id="KW-0406">Ion transport</keyword>
<keyword evidence="10" id="KW-0626">Porin</keyword>
<sequence length="849" mass="93947">MQSSNLFSFFSYFCTFLFTGKSHQMKLFKVRKTNLNLKAVLILLLNLTFMSATMGQEKKETTSKATENPNKVVPQQNRTTTTPGRIPAPATTEARELVLTDEDADAIDREETYRLSREAEIAADEARASIIRRTYGSSLFANSKFDVTQAINIATPNNYVLGPGDELEVVVYGYSQNVQKTLKVNPDGYIILEKSGIVSVSGLNMETATEKITAALSKTYTGIKSGNTFVRVSLTGFRTIKVTVSGEVVAPGTFTLTSFSNLMAALYVSGGPNEIGTYRDIVLIRGNREIAHFDVYEFLTKGYSSSDVLLKDQDRVHVGPFISRVAITGQTKRTGLFEIKPGETLADLLKYAGGFNQYAFSDIVKIYRNTSSERKIVNVNKDSFAQEKVFMGDSLVIEKVLDRIQNVVTISGAIFRPGEYSLDSNPTLTKLIESASGLKEESLQGRININRTNNDLSISNISVNYHDILEGRADDIKLQRLDQVMVPSVFELTEQSVIRIRGAVNHPEANEGIDLPYVKDMTVQDVIVRVGGLTEAASLSRIEIVRRKRNIDPKQSDAQIADIIQFSMRPDLTLVESQESIVLLPYDEILVRTSPNYEKQNFVKISGEVLMPGIYGLEYKDEGISRLIQRAGGLTDLAYPEGATLLRKTLLSERQRQKREETLNSLNISKVKTTKGLDDSTKTPGTLTTVTTEGEVADSYINEDIGVELRKILANPNDKSLDIILQDGDEIVIPKKLQTVRIEGEVLYPTTVKYNKANNFLDYISASGGFTKKSAKGSAYVRYPNGSVDRTRKFLFVRFHPQIVPGSEIVIPAKTETTVAQLSQFSGLITMLGGTLGSIVAIITLMKLN</sequence>
<evidence type="ECO:0000256" key="15">
    <source>
        <dbReference type="SAM" id="MobiDB-lite"/>
    </source>
</evidence>
<evidence type="ECO:0000256" key="4">
    <source>
        <dbReference type="ARBA" id="ARBA00022452"/>
    </source>
</evidence>
<keyword evidence="21" id="KW-1185">Reference proteome</keyword>
<dbReference type="OrthoDB" id="9808948at2"/>
<evidence type="ECO:0000259" key="17">
    <source>
        <dbReference type="Pfam" id="PF02563"/>
    </source>
</evidence>
<dbReference type="PANTHER" id="PTHR33619">
    <property type="entry name" value="POLYSACCHARIDE EXPORT PROTEIN GFCE-RELATED"/>
    <property type="match status" value="1"/>
</dbReference>
<gene>
    <name evidence="20" type="ordered locus">Lbys_0055</name>
</gene>
<evidence type="ECO:0000256" key="14">
    <source>
        <dbReference type="ARBA" id="ARBA00023288"/>
    </source>
</evidence>
<dbReference type="GO" id="GO:0015288">
    <property type="term" value="F:porin activity"/>
    <property type="evidence" value="ECO:0007669"/>
    <property type="project" value="UniProtKB-KW"/>
</dbReference>
<dbReference type="KEGG" id="lby:Lbys_0055"/>
<keyword evidence="7" id="KW-0732">Signal</keyword>
<feature type="compositionally biased region" description="Polar residues" evidence="15">
    <location>
        <begin position="63"/>
        <end position="83"/>
    </location>
</feature>
<reference evidence="20 21" key="2">
    <citation type="journal article" date="2011" name="Stand. Genomic Sci.">
        <title>Complete genome sequence of Leadbetterella byssophila type strain (4M15).</title>
        <authorList>
            <person name="Abt B."/>
            <person name="Teshima H."/>
            <person name="Lucas S."/>
            <person name="Lapidus A."/>
            <person name="Del Rio T.G."/>
            <person name="Nolan M."/>
            <person name="Tice H."/>
            <person name="Cheng J.F."/>
            <person name="Pitluck S."/>
            <person name="Liolios K."/>
            <person name="Pagani I."/>
            <person name="Ivanova N."/>
            <person name="Mavromatis K."/>
            <person name="Pati A."/>
            <person name="Tapia R."/>
            <person name="Han C."/>
            <person name="Goodwin L."/>
            <person name="Chen A."/>
            <person name="Palaniappan K."/>
            <person name="Land M."/>
            <person name="Hauser L."/>
            <person name="Chang Y.J."/>
            <person name="Jeffries C.D."/>
            <person name="Rohde M."/>
            <person name="Goker M."/>
            <person name="Tindall B.J."/>
            <person name="Detter J.C."/>
            <person name="Woyke T."/>
            <person name="Bristow J."/>
            <person name="Eisen J.A."/>
            <person name="Markowitz V."/>
            <person name="Hugenholtz P."/>
            <person name="Klenk H.P."/>
            <person name="Kyrpides N.C."/>
        </authorList>
    </citation>
    <scope>NUCLEOTIDE SEQUENCE [LARGE SCALE GENOMIC DNA]</scope>
    <source>
        <strain evidence="21">DSM 17132 / JCM 16389 / KACC 11308 / NBRC 106382 / 4M15</strain>
    </source>
</reference>
<protein>
    <submittedName>
        <fullName evidence="20">Soluble ligand binding domain</fullName>
    </submittedName>
</protein>
<dbReference type="Pfam" id="PF10531">
    <property type="entry name" value="SLBB"/>
    <property type="match status" value="4"/>
</dbReference>
<feature type="domain" description="Soluble ligand binding" evidence="18">
    <location>
        <begin position="325"/>
        <end position="368"/>
    </location>
</feature>
<dbReference type="InterPro" id="IPR019554">
    <property type="entry name" value="Soluble_ligand-bd"/>
</dbReference>
<evidence type="ECO:0000256" key="9">
    <source>
        <dbReference type="ARBA" id="ARBA00023065"/>
    </source>
</evidence>
<comment type="similarity">
    <text evidence="2">Belongs to the BexD/CtrA/VexA family.</text>
</comment>
<accession>E4RS35</accession>
<evidence type="ECO:0000313" key="20">
    <source>
        <dbReference type="EMBL" id="ADQ15851.1"/>
    </source>
</evidence>
<evidence type="ECO:0000256" key="13">
    <source>
        <dbReference type="ARBA" id="ARBA00023237"/>
    </source>
</evidence>
<dbReference type="HOGENOM" id="CLU_011447_1_0_10"/>
<evidence type="ECO:0000256" key="8">
    <source>
        <dbReference type="ARBA" id="ARBA00023047"/>
    </source>
</evidence>
<keyword evidence="14" id="KW-0449">Lipoprotein</keyword>
<dbReference type="STRING" id="649349.Lbys_0055"/>
<keyword evidence="12" id="KW-0564">Palmitate</keyword>
<keyword evidence="16" id="KW-1133">Transmembrane helix</keyword>
<evidence type="ECO:0000256" key="10">
    <source>
        <dbReference type="ARBA" id="ARBA00023114"/>
    </source>
</evidence>
<dbReference type="InterPro" id="IPR049712">
    <property type="entry name" value="Poly_export"/>
</dbReference>
<dbReference type="InterPro" id="IPR054765">
    <property type="entry name" value="SLBB_dom"/>
</dbReference>
<evidence type="ECO:0000256" key="3">
    <source>
        <dbReference type="ARBA" id="ARBA00022448"/>
    </source>
</evidence>
<comment type="subcellular location">
    <subcellularLocation>
        <location evidence="1">Cell outer membrane</location>
        <topology evidence="1">Multi-pass membrane protein</topology>
    </subcellularLocation>
</comment>
<feature type="transmembrane region" description="Helical" evidence="16">
    <location>
        <begin position="825"/>
        <end position="846"/>
    </location>
</feature>
<dbReference type="EMBL" id="CP002305">
    <property type="protein sequence ID" value="ADQ15851.1"/>
    <property type="molecule type" value="Genomic_DNA"/>
</dbReference>
<feature type="domain" description="SLBB" evidence="19">
    <location>
        <begin position="241"/>
        <end position="318"/>
    </location>
</feature>
<keyword evidence="8" id="KW-0625">Polysaccharide transport</keyword>
<evidence type="ECO:0000256" key="6">
    <source>
        <dbReference type="ARBA" id="ARBA00022692"/>
    </source>
</evidence>
<keyword evidence="11 16" id="KW-0472">Membrane</keyword>
<dbReference type="Gene3D" id="3.30.1950.10">
    <property type="entry name" value="wza like domain"/>
    <property type="match status" value="1"/>
</dbReference>
<evidence type="ECO:0000256" key="11">
    <source>
        <dbReference type="ARBA" id="ARBA00023136"/>
    </source>
</evidence>
<feature type="domain" description="Soluble ligand binding" evidence="18">
    <location>
        <begin position="603"/>
        <end position="648"/>
    </location>
</feature>